<evidence type="ECO:0000313" key="4">
    <source>
        <dbReference type="Proteomes" id="UP000825009"/>
    </source>
</evidence>
<evidence type="ECO:0000313" key="3">
    <source>
        <dbReference type="EMBL" id="QXT38253.1"/>
    </source>
</evidence>
<evidence type="ECO:0000256" key="1">
    <source>
        <dbReference type="SAM" id="MobiDB-lite"/>
    </source>
</evidence>
<dbReference type="KEGG" id="gce:KYE46_09835"/>
<gene>
    <name evidence="3" type="ORF">KYE46_09835</name>
</gene>
<dbReference type="InterPro" id="IPR046789">
    <property type="entry name" value="HTH_62"/>
</dbReference>
<dbReference type="EMBL" id="CP079194">
    <property type="protein sequence ID" value="QXT38253.1"/>
    <property type="molecule type" value="Genomic_DNA"/>
</dbReference>
<protein>
    <recommendedName>
        <fullName evidence="2">Recombinase-like domain-containing protein</fullName>
    </recommendedName>
</protein>
<proteinExistence type="predicted"/>
<dbReference type="AlphaFoldDB" id="A0A8F6TUT0"/>
<dbReference type="Proteomes" id="UP000825009">
    <property type="component" value="Chromosome"/>
</dbReference>
<dbReference type="Pfam" id="PF20552">
    <property type="entry name" value="HTH_62"/>
    <property type="match status" value="1"/>
</dbReference>
<name>A0A8F6TUT0_9RHOB</name>
<keyword evidence="4" id="KW-1185">Reference proteome</keyword>
<accession>A0A8F6TUT0</accession>
<feature type="domain" description="Recombinase-like" evidence="2">
    <location>
        <begin position="26"/>
        <end position="89"/>
    </location>
</feature>
<reference evidence="3 4" key="1">
    <citation type="submission" date="2021-07" db="EMBL/GenBank/DDBJ databases">
        <title>A novel Jannaschia species isolated from marine dinoflagellate Ceratoperidinium margalefii.</title>
        <authorList>
            <person name="Jiang Y."/>
            <person name="Li Z."/>
        </authorList>
    </citation>
    <scope>NUCLEOTIDE SEQUENCE [LARGE SCALE GENOMIC DNA]</scope>
    <source>
        <strain evidence="3 4">J12C1-MA-4</strain>
    </source>
</reference>
<evidence type="ECO:0000259" key="2">
    <source>
        <dbReference type="Pfam" id="PF20552"/>
    </source>
</evidence>
<dbReference type="RefSeq" id="WP_219000450.1">
    <property type="nucleotide sequence ID" value="NZ_CP079194.1"/>
</dbReference>
<organism evidence="3 4">
    <name type="scientific">Gymnodinialimonas ceratoperidinii</name>
    <dbReference type="NCBI Taxonomy" id="2856823"/>
    <lineage>
        <taxon>Bacteria</taxon>
        <taxon>Pseudomonadati</taxon>
        <taxon>Pseudomonadota</taxon>
        <taxon>Alphaproteobacteria</taxon>
        <taxon>Rhodobacterales</taxon>
        <taxon>Paracoccaceae</taxon>
        <taxon>Gymnodinialimonas</taxon>
    </lineage>
</organism>
<feature type="region of interest" description="Disordered" evidence="1">
    <location>
        <begin position="1"/>
        <end position="33"/>
    </location>
</feature>
<sequence>MSSNNRPDAFKEMMQAARAAGRPELAHQGRGRPLTEAEDALADALMAIYDEGKTGEADLAEALAARKVARPSTGKPDWTAETLAAELKAINADLDAAYQEHGFGA</sequence>